<reference evidence="3" key="1">
    <citation type="submission" date="2021-02" db="EMBL/GenBank/DDBJ databases">
        <authorList>
            <person name="Nowell W R."/>
        </authorList>
    </citation>
    <scope>NUCLEOTIDE SEQUENCE</scope>
</reference>
<protein>
    <recommendedName>
        <fullName evidence="2">DUF6570 domain-containing protein</fullName>
    </recommendedName>
</protein>
<sequence length="652" mass="78156">MVRKKSVAAKVKTRKKAYQRRVTQLNKSCSWRVLVLVIQAAKKFLHLRRCKSCYKNLDCHCTISKEFLKKTNYKSLSNKTNDNISFEIIQNKQAFDDVKNILKTVVSKVCRLDYQRKRQSEISKRKRSVDDCSPDESVLRKRLKQNNWFNKKYNDNLLFRQNQTQQTACKSRKKYRNNSVFREKEKKRNRKSAIEKYNNNEEFREKEKTRNRKSAIEKYNNNEEFREKEKTRITKSTIERYNNNKYFREKEKIRMKRQMFNRYHINMNFRQQQKLRSNQNILFKYRNDAVYQKNIKEYAKKQAFSKYVSDNSIRLKKIKYAINFYRNNYTPNIQKQRQLYNQRRRIINKYLIAQSHNCVLKHRSLYIKNLKLFRKVIQEGPDYTCRVCGLALFRNQVIPYIEEKYITKNMSFEIKERIQYYLNNSSTIEETWICKSCSDKIKKKAMPSRAIVNKLEVSDVPSELKKLNDLEKHLIALRLPFMKIVNLISGKLSSRLSQKGTKGPLHCVPSDVQDTALVLPRPVDKSMMVRLQLKRRLKYKAVWEEQLINPHDVRDALILLSKIHPAYKNIQINEIDENYLTSDRVDNIENNDESIIESMDVDIVVEDQNSTIEIEKTNEDCIKRLVLDDIDNNNTNNDDEEEEDDKDIRTKY</sequence>
<dbReference type="Proteomes" id="UP000663860">
    <property type="component" value="Unassembled WGS sequence"/>
</dbReference>
<feature type="region of interest" description="Disordered" evidence="1">
    <location>
        <begin position="630"/>
        <end position="652"/>
    </location>
</feature>
<dbReference type="Pfam" id="PF20209">
    <property type="entry name" value="DUF6570"/>
    <property type="match status" value="1"/>
</dbReference>
<dbReference type="EMBL" id="CAJNOE010003035">
    <property type="protein sequence ID" value="CAF1497833.1"/>
    <property type="molecule type" value="Genomic_DNA"/>
</dbReference>
<feature type="non-terminal residue" evidence="3">
    <location>
        <position position="652"/>
    </location>
</feature>
<dbReference type="InterPro" id="IPR046700">
    <property type="entry name" value="DUF6570"/>
</dbReference>
<feature type="compositionally biased region" description="Basic and acidic residues" evidence="1">
    <location>
        <begin position="181"/>
        <end position="214"/>
    </location>
</feature>
<evidence type="ECO:0000313" key="3">
    <source>
        <dbReference type="EMBL" id="CAF1497833.1"/>
    </source>
</evidence>
<dbReference type="AlphaFoldDB" id="A0A815T3I1"/>
<evidence type="ECO:0000256" key="1">
    <source>
        <dbReference type="SAM" id="MobiDB-lite"/>
    </source>
</evidence>
<evidence type="ECO:0000313" key="4">
    <source>
        <dbReference type="Proteomes" id="UP000663860"/>
    </source>
</evidence>
<feature type="region of interest" description="Disordered" evidence="1">
    <location>
        <begin position="168"/>
        <end position="214"/>
    </location>
</feature>
<gene>
    <name evidence="3" type="ORF">IZO911_LOCUS44852</name>
</gene>
<organism evidence="3 4">
    <name type="scientific">Adineta steineri</name>
    <dbReference type="NCBI Taxonomy" id="433720"/>
    <lineage>
        <taxon>Eukaryota</taxon>
        <taxon>Metazoa</taxon>
        <taxon>Spiralia</taxon>
        <taxon>Gnathifera</taxon>
        <taxon>Rotifera</taxon>
        <taxon>Eurotatoria</taxon>
        <taxon>Bdelloidea</taxon>
        <taxon>Adinetida</taxon>
        <taxon>Adinetidae</taxon>
        <taxon>Adineta</taxon>
    </lineage>
</organism>
<name>A0A815T3I1_9BILA</name>
<feature type="domain" description="DUF6570" evidence="2">
    <location>
        <begin position="444"/>
        <end position="574"/>
    </location>
</feature>
<comment type="caution">
    <text evidence="3">The sequence shown here is derived from an EMBL/GenBank/DDBJ whole genome shotgun (WGS) entry which is preliminary data.</text>
</comment>
<proteinExistence type="predicted"/>
<evidence type="ECO:0000259" key="2">
    <source>
        <dbReference type="Pfam" id="PF20209"/>
    </source>
</evidence>
<accession>A0A815T3I1</accession>